<organism evidence="3">
    <name type="scientific">Onchocerca ochengi</name>
    <name type="common">Filarial nematode worm</name>
    <dbReference type="NCBI Taxonomy" id="42157"/>
    <lineage>
        <taxon>Eukaryota</taxon>
        <taxon>Metazoa</taxon>
        <taxon>Ecdysozoa</taxon>
        <taxon>Nematoda</taxon>
        <taxon>Chromadorea</taxon>
        <taxon>Rhabditida</taxon>
        <taxon>Spirurina</taxon>
        <taxon>Spiruromorpha</taxon>
        <taxon>Filarioidea</taxon>
        <taxon>Onchocercidae</taxon>
        <taxon>Onchocerca</taxon>
    </lineage>
</organism>
<dbReference type="Proteomes" id="UP000271087">
    <property type="component" value="Unassembled WGS sequence"/>
</dbReference>
<dbReference type="PANTHER" id="PTHR46170:SF1">
    <property type="entry name" value="GATOR COMPLEX PROTEIN WDR59"/>
    <property type="match status" value="1"/>
</dbReference>
<dbReference type="EMBL" id="UYRW01003734">
    <property type="protein sequence ID" value="VDM91450.1"/>
    <property type="molecule type" value="Genomic_DNA"/>
</dbReference>
<dbReference type="InterPro" id="IPR015943">
    <property type="entry name" value="WD40/YVTN_repeat-like_dom_sf"/>
</dbReference>
<protein>
    <submittedName>
        <fullName evidence="3">WD_REPEATS_REGION domain-containing protein</fullName>
    </submittedName>
</protein>
<dbReference type="InterPro" id="IPR036322">
    <property type="entry name" value="WD40_repeat_dom_sf"/>
</dbReference>
<evidence type="ECO:0000313" key="3">
    <source>
        <dbReference type="WBParaSite" id="nOo.2.0.1.t08653-RA"/>
    </source>
</evidence>
<dbReference type="GO" id="GO:0034198">
    <property type="term" value="P:cellular response to amino acid starvation"/>
    <property type="evidence" value="ECO:0007669"/>
    <property type="project" value="TreeGrafter"/>
</dbReference>
<dbReference type="WBParaSite" id="nOo.2.0.1.t08653-RA">
    <property type="protein sequence ID" value="nOo.2.0.1.t08653-RA"/>
    <property type="gene ID" value="nOo.2.0.1.g08653"/>
</dbReference>
<dbReference type="Gene3D" id="2.130.10.10">
    <property type="entry name" value="YVTN repeat-like/Quinoprotein amine dehydrogenase"/>
    <property type="match status" value="1"/>
</dbReference>
<sequence length="747" mass="83921">SLYNNKDTVFPFDCRPGSVSIMESEKYSAIPRNTKTNRRDVHIIRWQRLNDTSGSHIICVSTQFFDIYTVNSDCLSLLGSTCAHPFNLADVDWCSYDSNLLLSCSIDDAVKCWDLRDLRCPCLQMQVIGGAEQAKWATLSTNLLCTSHGTDLRLWDKRNVRLPLQTVSAHMQKISCVMWHPTSGTCFLTAGLDGYIKSDGNEFASIPLPLYGQVEENCSLSLWKTSTLEIVQVIGSKEVTEKIGSSKVAENTENTFVLDEEMKEPSKIQTPTKNINDLSKPNKQLLMTPKMEIVENKLCLTVPQRIDVLIAELVPLKYVNSEGVTIEQLDDKHSLIMWNKSATLKSRIKAALSLEKRMEGFTHVIIQIIIEENYLSVDEAKIILKKLSDEMVNIDVSLEKEPIVPVILHNLLKIITSMELFVPRSLDIPQRPENVVQFCESASSESAPHSVTPETISTFPPKSTLSSPLLSTSYDRWIPSPRTCGARFNGSGFLVIFGRNELAMRRMQSSKSSFHDESLWLSAERITQTLKCTSLKKNPFSVLDDGHEVVSSTPRSLDEYKHELLLSAEDMHTRFHSFCGHEKCSSPLCRSISGFPFFSRNMAFLHQKFDIASNGTSSLLGMRTSNSLAMLSNMCSSSTQNVRSCRRRGNSGTNVLADDHHHLDGCASISVVVIYDVSVLMSVSKDLARKYRLIGGNALELCLWNRKVVEEVGRKDLENIWQIVELCICLGKSRLNSTHLTFVSYRF</sequence>
<dbReference type="InterPro" id="IPR001680">
    <property type="entry name" value="WD40_rpt"/>
</dbReference>
<evidence type="ECO:0000313" key="1">
    <source>
        <dbReference type="EMBL" id="VDM91450.1"/>
    </source>
</evidence>
<dbReference type="SMART" id="SM00320">
    <property type="entry name" value="WD40"/>
    <property type="match status" value="2"/>
</dbReference>
<dbReference type="STRING" id="42157.A0A182EKL5"/>
<dbReference type="InterPro" id="IPR049567">
    <property type="entry name" value="WDR59-like"/>
</dbReference>
<accession>A0A182EKL5</accession>
<dbReference type="AlphaFoldDB" id="A0A182EKL5"/>
<gene>
    <name evidence="1" type="ORF">NOO_LOCUS8653</name>
</gene>
<dbReference type="GO" id="GO:0035591">
    <property type="term" value="F:signaling adaptor activity"/>
    <property type="evidence" value="ECO:0007669"/>
    <property type="project" value="TreeGrafter"/>
</dbReference>
<dbReference type="GO" id="GO:0035859">
    <property type="term" value="C:Seh1-associated complex"/>
    <property type="evidence" value="ECO:0007669"/>
    <property type="project" value="TreeGrafter"/>
</dbReference>
<name>A0A182EKL5_ONCOC</name>
<dbReference type="PANTHER" id="PTHR46170">
    <property type="entry name" value="GATOR COMPLEX PROTEIN WDR59"/>
    <property type="match status" value="1"/>
</dbReference>
<dbReference type="OrthoDB" id="311712at2759"/>
<dbReference type="GO" id="GO:1904263">
    <property type="term" value="P:positive regulation of TORC1 signaling"/>
    <property type="evidence" value="ECO:0007669"/>
    <property type="project" value="TreeGrafter"/>
</dbReference>
<dbReference type="SUPFAM" id="SSF50978">
    <property type="entry name" value="WD40 repeat-like"/>
    <property type="match status" value="1"/>
</dbReference>
<proteinExistence type="predicted"/>
<evidence type="ECO:0000313" key="2">
    <source>
        <dbReference type="Proteomes" id="UP000271087"/>
    </source>
</evidence>
<dbReference type="GO" id="GO:0005774">
    <property type="term" value="C:vacuolar membrane"/>
    <property type="evidence" value="ECO:0007669"/>
    <property type="project" value="TreeGrafter"/>
</dbReference>
<reference evidence="3" key="1">
    <citation type="submission" date="2016-06" db="UniProtKB">
        <authorList>
            <consortium name="WormBaseParasite"/>
        </authorList>
    </citation>
    <scope>IDENTIFICATION</scope>
</reference>
<reference evidence="1 2" key="2">
    <citation type="submission" date="2018-08" db="EMBL/GenBank/DDBJ databases">
        <authorList>
            <person name="Laetsch R D."/>
            <person name="Stevens L."/>
            <person name="Kumar S."/>
            <person name="Blaxter L. M."/>
        </authorList>
    </citation>
    <scope>NUCLEOTIDE SEQUENCE [LARGE SCALE GENOMIC DNA]</scope>
</reference>
<keyword evidence="2" id="KW-1185">Reference proteome</keyword>